<evidence type="ECO:0000313" key="6">
    <source>
        <dbReference type="Proteomes" id="UP000663870"/>
    </source>
</evidence>
<evidence type="ECO:0000313" key="1">
    <source>
        <dbReference type="EMBL" id="CAF0918408.1"/>
    </source>
</evidence>
<dbReference type="EMBL" id="CAJNOU010000495">
    <property type="protein sequence ID" value="CAF1014090.1"/>
    <property type="molecule type" value="Genomic_DNA"/>
</dbReference>
<evidence type="ECO:0000313" key="2">
    <source>
        <dbReference type="EMBL" id="CAF1014090.1"/>
    </source>
</evidence>
<name>A0A819HYI3_9BILA</name>
<dbReference type="AlphaFoldDB" id="A0A819HYI3"/>
<dbReference type="EMBL" id="CAJOBE010003931">
    <property type="protein sequence ID" value="CAF3907769.1"/>
    <property type="molecule type" value="Genomic_DNA"/>
</dbReference>
<dbReference type="OrthoDB" id="9981821at2759"/>
<evidence type="ECO:0000313" key="7">
    <source>
        <dbReference type="Proteomes" id="UP000663874"/>
    </source>
</evidence>
<sequence length="137" mass="15654">MTTFITATNIPPSTAMITELSQSSDDEQNPTAIFPNHHFTLDDLQSASKSFPLTDDENLSNEENDYPEPFHYKNIWPQLFNRRYANKVIRGGISNVNGVDARVWAIPYRFGKRAAMPYRFGKRAGMHFRLGKKSITL</sequence>
<proteinExistence type="predicted"/>
<comment type="caution">
    <text evidence="5">The sequence shown here is derived from an EMBL/GenBank/DDBJ whole genome shotgun (WGS) entry which is preliminary data.</text>
</comment>
<organism evidence="5 7">
    <name type="scientific">Rotaria sordida</name>
    <dbReference type="NCBI Taxonomy" id="392033"/>
    <lineage>
        <taxon>Eukaryota</taxon>
        <taxon>Metazoa</taxon>
        <taxon>Spiralia</taxon>
        <taxon>Gnathifera</taxon>
        <taxon>Rotifera</taxon>
        <taxon>Eurotatoria</taxon>
        <taxon>Bdelloidea</taxon>
        <taxon>Philodinida</taxon>
        <taxon>Philodinidae</taxon>
        <taxon>Rotaria</taxon>
    </lineage>
</organism>
<dbReference type="EMBL" id="CAJOAX010003478">
    <property type="protein sequence ID" value="CAF3856612.1"/>
    <property type="molecule type" value="Genomic_DNA"/>
</dbReference>
<dbReference type="EMBL" id="CAJNOO010000358">
    <property type="protein sequence ID" value="CAF0918408.1"/>
    <property type="molecule type" value="Genomic_DNA"/>
</dbReference>
<dbReference type="Proteomes" id="UP000663882">
    <property type="component" value="Unassembled WGS sequence"/>
</dbReference>
<gene>
    <name evidence="5" type="ORF">FNK824_LOCUS20928</name>
    <name evidence="3" type="ORF">JXQ802_LOCUS21096</name>
    <name evidence="4" type="ORF">OTI717_LOCUS21466</name>
    <name evidence="1" type="ORF">RFH988_LOCUS9859</name>
    <name evidence="2" type="ORF">SEV965_LOCUS11452</name>
</gene>
<evidence type="ECO:0000313" key="3">
    <source>
        <dbReference type="EMBL" id="CAF1138648.1"/>
    </source>
</evidence>
<dbReference type="Proteomes" id="UP000663874">
    <property type="component" value="Unassembled WGS sequence"/>
</dbReference>
<dbReference type="Proteomes" id="UP000663870">
    <property type="component" value="Unassembled WGS sequence"/>
</dbReference>
<keyword evidence="6" id="KW-1185">Reference proteome</keyword>
<accession>A0A819HYI3</accession>
<dbReference type="Proteomes" id="UP000663823">
    <property type="component" value="Unassembled WGS sequence"/>
</dbReference>
<protein>
    <submittedName>
        <fullName evidence="5">Uncharacterized protein</fullName>
    </submittedName>
</protein>
<evidence type="ECO:0000313" key="4">
    <source>
        <dbReference type="EMBL" id="CAF3856612.1"/>
    </source>
</evidence>
<evidence type="ECO:0000313" key="5">
    <source>
        <dbReference type="EMBL" id="CAF3907769.1"/>
    </source>
</evidence>
<dbReference type="EMBL" id="CAJNOL010000614">
    <property type="protein sequence ID" value="CAF1138648.1"/>
    <property type="molecule type" value="Genomic_DNA"/>
</dbReference>
<reference evidence="5" key="1">
    <citation type="submission" date="2021-02" db="EMBL/GenBank/DDBJ databases">
        <authorList>
            <person name="Nowell W R."/>
        </authorList>
    </citation>
    <scope>NUCLEOTIDE SEQUENCE</scope>
</reference>
<dbReference type="Proteomes" id="UP000663889">
    <property type="component" value="Unassembled WGS sequence"/>
</dbReference>